<feature type="compositionally biased region" description="Basic and acidic residues" evidence="5">
    <location>
        <begin position="425"/>
        <end position="514"/>
    </location>
</feature>
<organism evidence="6">
    <name type="scientific">Amphimedon queenslandica</name>
    <name type="common">Sponge</name>
    <dbReference type="NCBI Taxonomy" id="400682"/>
    <lineage>
        <taxon>Eukaryota</taxon>
        <taxon>Metazoa</taxon>
        <taxon>Porifera</taxon>
        <taxon>Demospongiae</taxon>
        <taxon>Heteroscleromorpha</taxon>
        <taxon>Haplosclerida</taxon>
        <taxon>Niphatidae</taxon>
        <taxon>Amphimedon</taxon>
    </lineage>
</organism>
<feature type="compositionally biased region" description="Basic and acidic residues" evidence="5">
    <location>
        <begin position="600"/>
        <end position="611"/>
    </location>
</feature>
<feature type="region of interest" description="Disordered" evidence="5">
    <location>
        <begin position="425"/>
        <end position="515"/>
    </location>
</feature>
<evidence type="ECO:0000256" key="2">
    <source>
        <dbReference type="ARBA" id="ARBA00022490"/>
    </source>
</evidence>
<dbReference type="OrthoDB" id="6066489at2759"/>
<feature type="compositionally biased region" description="Basic and acidic residues" evidence="5">
    <location>
        <begin position="738"/>
        <end position="760"/>
    </location>
</feature>
<protein>
    <submittedName>
        <fullName evidence="6">Uncharacterized protein</fullName>
    </submittedName>
</protein>
<feature type="compositionally biased region" description="Basic and acidic residues" evidence="5">
    <location>
        <begin position="710"/>
        <end position="723"/>
    </location>
</feature>
<feature type="region of interest" description="Disordered" evidence="5">
    <location>
        <begin position="940"/>
        <end position="1003"/>
    </location>
</feature>
<evidence type="ECO:0000313" key="6">
    <source>
        <dbReference type="EnsemblMetazoa" id="Aqu2.1.39590_001"/>
    </source>
</evidence>
<keyword evidence="2" id="KW-0963">Cytoplasm</keyword>
<name>A0A1X7VH07_AMPQE</name>
<dbReference type="Gene3D" id="1.20.5.990">
    <property type="entry name" value="Nemo cc2-lz domain - 1d5 darpin complex"/>
    <property type="match status" value="1"/>
</dbReference>
<proteinExistence type="predicted"/>
<dbReference type="PANTHER" id="PTHR46349:SF6">
    <property type="entry name" value="MYOSIN-6-LIKE"/>
    <property type="match status" value="1"/>
</dbReference>
<evidence type="ECO:0000256" key="3">
    <source>
        <dbReference type="ARBA" id="ARBA00023123"/>
    </source>
</evidence>
<feature type="compositionally biased region" description="Polar residues" evidence="5">
    <location>
        <begin position="825"/>
        <end position="834"/>
    </location>
</feature>
<keyword evidence="4" id="KW-0505">Motor protein</keyword>
<feature type="region of interest" description="Disordered" evidence="5">
    <location>
        <begin position="252"/>
        <end position="274"/>
    </location>
</feature>
<feature type="region of interest" description="Disordered" evidence="5">
    <location>
        <begin position="591"/>
        <end position="611"/>
    </location>
</feature>
<feature type="compositionally biased region" description="Basic and acidic residues" evidence="5">
    <location>
        <begin position="253"/>
        <end position="274"/>
    </location>
</feature>
<keyword evidence="3" id="KW-0518">Myosin</keyword>
<dbReference type="InParanoid" id="A0A1X7VH07"/>
<feature type="compositionally biased region" description="Polar residues" evidence="5">
    <location>
        <begin position="762"/>
        <end position="794"/>
    </location>
</feature>
<sequence>MGSCLCSRRKESNVETGKVEENIEDGQNAAEELPEVLDNTEGVEENIEDGQNAAKELPGVLNNQFDNTAPLKVQAQVPPDPHDPAAYNHPHAIVDDDEKLIRTELERDKYKREVEDKEHLIKEYEETNIRLQKQLKLAQKSIIVMQKEKDELMKGKEEAEREKDQLAKKLEDMELMGNVEVTEVRKEKEREIAKAMEAVKRENKKKEELQKELNDMEADKIDQLQLQKATVDDLRIKLAQKEEDILLAQAETATERKEKEASQEQLLKEKEEEKERLQKQLEDLKTEHEIKLREQKEKHKFRKKELKSEVERLTKAEKLRQSEVPDIGGTKRETELERELGIEKDHVTSLQERIATMKEGLQEERIKAKDKEKLHKQELERERAQIKVLTDDRANLERKHKQEVASLKEQWNNEVKQLKNELIARQKDNEEMKNELEQKKAETRRLKHSEEEQRTGLEEKEAELKKVQDDNDKMKNELKQKEAETRRLKYSEEEQRTRLEEKEAELKKVQDERNQTVSQLLQRVKNHESTIAQLEEQLGVKNAEIDIYKQDFDNERKDRENAHSKVAVLEVKVMELTAHLAEKETELAEARKESKKLRNKSKELEQGETDRVKEMEDEIQVLTAQVNAYSREVDRQKRLVTQSQEKQKNEVSELNERLANEIQSKQQLDGELARMRQQLANVSANRDELLTAYNKEQAAVTSLEQQLNSTRKELDRAKKESATMKDANTVLSKRLKSVGKDVSHEPKRDHYPYNRHHDIEQSNEGPQSLDSISPHTPSYQQHPQSPNIHISNVHNIPIVSADGGDEGHQYQERDRRRDGPRRLQHNASDSNIQDQPGGAANNYRPRSHSNETERQRVANQRRQEEERRRRQHEEERRRRQHEEMRKGQEEEARRIEEDMRRRYDENIRRQREREAAEEAEWEKARQEADRLLKDLDEFRRQDAHHPPRSPLASSQNIHKRKHQESVATQEREEKPKKKGKQQRKTDDDSDSDIEENKLIDNIDEEIQQMAEDVRKGSRGPTTAEVLFDDGDSSLPYDPNLVCPKCGKQYRVGEIQKLRRHINEFCTGIR</sequence>
<feature type="compositionally biased region" description="Basic and acidic residues" evidence="5">
    <location>
        <begin position="805"/>
        <end position="821"/>
    </location>
</feature>
<accession>A0A1X7VH07</accession>
<feature type="compositionally biased region" description="Basic and acidic residues" evidence="5">
    <location>
        <begin position="848"/>
        <end position="894"/>
    </location>
</feature>
<evidence type="ECO:0000256" key="5">
    <source>
        <dbReference type="SAM" id="MobiDB-lite"/>
    </source>
</evidence>
<dbReference type="GO" id="GO:0005923">
    <property type="term" value="C:bicellular tight junction"/>
    <property type="evidence" value="ECO:0007669"/>
    <property type="project" value="TreeGrafter"/>
</dbReference>
<reference evidence="6" key="1">
    <citation type="submission" date="2017-05" db="UniProtKB">
        <authorList>
            <consortium name="EnsemblMetazoa"/>
        </authorList>
    </citation>
    <scope>IDENTIFICATION</scope>
</reference>
<feature type="region of interest" description="Disordered" evidence="5">
    <location>
        <begin position="706"/>
        <end position="894"/>
    </location>
</feature>
<evidence type="ECO:0000256" key="1">
    <source>
        <dbReference type="ARBA" id="ARBA00004496"/>
    </source>
</evidence>
<dbReference type="PANTHER" id="PTHR46349">
    <property type="entry name" value="CINGULIN-LIKE PROTEIN 1-RELATED"/>
    <property type="match status" value="1"/>
</dbReference>
<comment type="subcellular location">
    <subcellularLocation>
        <location evidence="1">Cytoplasm</location>
    </subcellularLocation>
</comment>
<dbReference type="AlphaFoldDB" id="A0A1X7VH07"/>
<evidence type="ECO:0000256" key="4">
    <source>
        <dbReference type="ARBA" id="ARBA00023175"/>
    </source>
</evidence>
<dbReference type="EnsemblMetazoa" id="Aqu2.1.39590_001">
    <property type="protein sequence ID" value="Aqu2.1.39590_001"/>
    <property type="gene ID" value="Aqu2.1.39590"/>
</dbReference>